<dbReference type="RefSeq" id="WP_114512562.1">
    <property type="nucleotide sequence ID" value="NZ_QPMK01000019.1"/>
</dbReference>
<dbReference type="SUPFAM" id="SSF55729">
    <property type="entry name" value="Acyl-CoA N-acyltransferases (Nat)"/>
    <property type="match status" value="1"/>
</dbReference>
<keyword evidence="1 4" id="KW-0808">Transferase</keyword>
<dbReference type="OrthoDB" id="5997585at2"/>
<protein>
    <submittedName>
        <fullName evidence="4">GNAT family N-acetyltransferase</fullName>
    </submittedName>
</protein>
<evidence type="ECO:0000256" key="1">
    <source>
        <dbReference type="ARBA" id="ARBA00022679"/>
    </source>
</evidence>
<name>A0A369TKN1_9RHOB</name>
<dbReference type="AlphaFoldDB" id="A0A369TKN1"/>
<dbReference type="InterPro" id="IPR050832">
    <property type="entry name" value="Bact_Acetyltransf"/>
</dbReference>
<sequence>MTITVRRAGPLDTREMAEILAALIEDGAATAVSGPVSRADIAEWMAFDPGRSAWHVAENAAGHILGFQFIEPNPALPDACCDIASYVRPGQGGVGIGSALFDATRRAARALGYTAIVAVIRADNAAGLAYYQSRGFEDWQTWHDAPIAPRIVKRHDL</sequence>
<feature type="domain" description="N-acetyltransferase" evidence="3">
    <location>
        <begin position="3"/>
        <end position="157"/>
    </location>
</feature>
<gene>
    <name evidence="4" type="ORF">DU478_19130</name>
</gene>
<dbReference type="GO" id="GO:0016747">
    <property type="term" value="F:acyltransferase activity, transferring groups other than amino-acyl groups"/>
    <property type="evidence" value="ECO:0007669"/>
    <property type="project" value="InterPro"/>
</dbReference>
<evidence type="ECO:0000259" key="3">
    <source>
        <dbReference type="PROSITE" id="PS51186"/>
    </source>
</evidence>
<dbReference type="Proteomes" id="UP000253977">
    <property type="component" value="Unassembled WGS sequence"/>
</dbReference>
<dbReference type="Gene3D" id="3.40.630.30">
    <property type="match status" value="1"/>
</dbReference>
<evidence type="ECO:0000313" key="4">
    <source>
        <dbReference type="EMBL" id="RDD64677.1"/>
    </source>
</evidence>
<dbReference type="EMBL" id="QPMK01000019">
    <property type="protein sequence ID" value="RDD64677.1"/>
    <property type="molecule type" value="Genomic_DNA"/>
</dbReference>
<dbReference type="CDD" id="cd04301">
    <property type="entry name" value="NAT_SF"/>
    <property type="match status" value="1"/>
</dbReference>
<keyword evidence="5" id="KW-1185">Reference proteome</keyword>
<organism evidence="4 5">
    <name type="scientific">Thalassococcus profundi</name>
    <dbReference type="NCBI Taxonomy" id="2282382"/>
    <lineage>
        <taxon>Bacteria</taxon>
        <taxon>Pseudomonadati</taxon>
        <taxon>Pseudomonadota</taxon>
        <taxon>Alphaproteobacteria</taxon>
        <taxon>Rhodobacterales</taxon>
        <taxon>Roseobacteraceae</taxon>
        <taxon>Thalassococcus</taxon>
    </lineage>
</organism>
<evidence type="ECO:0000313" key="5">
    <source>
        <dbReference type="Proteomes" id="UP000253977"/>
    </source>
</evidence>
<dbReference type="InterPro" id="IPR000182">
    <property type="entry name" value="GNAT_dom"/>
</dbReference>
<reference evidence="4 5" key="1">
    <citation type="submission" date="2018-07" db="EMBL/GenBank/DDBJ databases">
        <title>Thalassococcus profundi sp. nov., a marine bacterium isolated from deep seawater of Okinawa Trough.</title>
        <authorList>
            <person name="Yu M."/>
        </authorList>
    </citation>
    <scope>NUCLEOTIDE SEQUENCE [LARGE SCALE GENOMIC DNA]</scope>
    <source>
        <strain evidence="4 5">WRAS1</strain>
    </source>
</reference>
<evidence type="ECO:0000256" key="2">
    <source>
        <dbReference type="ARBA" id="ARBA00023315"/>
    </source>
</evidence>
<proteinExistence type="predicted"/>
<dbReference type="PROSITE" id="PS51186">
    <property type="entry name" value="GNAT"/>
    <property type="match status" value="1"/>
</dbReference>
<dbReference type="PANTHER" id="PTHR43877">
    <property type="entry name" value="AMINOALKYLPHOSPHONATE N-ACETYLTRANSFERASE-RELATED-RELATED"/>
    <property type="match status" value="1"/>
</dbReference>
<accession>A0A369TKN1</accession>
<dbReference type="InterPro" id="IPR016181">
    <property type="entry name" value="Acyl_CoA_acyltransferase"/>
</dbReference>
<dbReference type="Pfam" id="PF00583">
    <property type="entry name" value="Acetyltransf_1"/>
    <property type="match status" value="1"/>
</dbReference>
<comment type="caution">
    <text evidence="4">The sequence shown here is derived from an EMBL/GenBank/DDBJ whole genome shotgun (WGS) entry which is preliminary data.</text>
</comment>
<keyword evidence="2" id="KW-0012">Acyltransferase</keyword>